<accession>A0A1J1HMQ9</accession>
<dbReference type="Proteomes" id="UP000183832">
    <property type="component" value="Unassembled WGS sequence"/>
</dbReference>
<evidence type="ECO:0000313" key="2">
    <source>
        <dbReference type="Proteomes" id="UP000183832"/>
    </source>
</evidence>
<organism evidence="1 2">
    <name type="scientific">Clunio marinus</name>
    <dbReference type="NCBI Taxonomy" id="568069"/>
    <lineage>
        <taxon>Eukaryota</taxon>
        <taxon>Metazoa</taxon>
        <taxon>Ecdysozoa</taxon>
        <taxon>Arthropoda</taxon>
        <taxon>Hexapoda</taxon>
        <taxon>Insecta</taxon>
        <taxon>Pterygota</taxon>
        <taxon>Neoptera</taxon>
        <taxon>Endopterygota</taxon>
        <taxon>Diptera</taxon>
        <taxon>Nematocera</taxon>
        <taxon>Chironomoidea</taxon>
        <taxon>Chironomidae</taxon>
        <taxon>Clunio</taxon>
    </lineage>
</organism>
<name>A0A1J1HMQ9_9DIPT</name>
<dbReference type="AlphaFoldDB" id="A0A1J1HMQ9"/>
<proteinExistence type="predicted"/>
<evidence type="ECO:0000313" key="1">
    <source>
        <dbReference type="EMBL" id="CRK89227.1"/>
    </source>
</evidence>
<gene>
    <name evidence="1" type="ORF">CLUMA_CG002986</name>
</gene>
<keyword evidence="2" id="KW-1185">Reference proteome</keyword>
<dbReference type="EMBL" id="CVRI01000011">
    <property type="protein sequence ID" value="CRK89227.1"/>
    <property type="molecule type" value="Genomic_DNA"/>
</dbReference>
<reference evidence="1 2" key="1">
    <citation type="submission" date="2015-04" db="EMBL/GenBank/DDBJ databases">
        <authorList>
            <person name="Syromyatnikov M.Y."/>
            <person name="Popov V.N."/>
        </authorList>
    </citation>
    <scope>NUCLEOTIDE SEQUENCE [LARGE SCALE GENOMIC DNA]</scope>
</reference>
<sequence>MNIHVEAVLVYYQEPLCSCREFSFSSKQWENLCKVEDYAIEEKFKNYLTESLSGIEFRSPTLVNLSMFSNSAVGLRSQYKSLHRFSFSFSVVIMEMLIRLDTSIALSSHFNDLNLLPD</sequence>
<protein>
    <submittedName>
        <fullName evidence="1">CLUMA_CG002986, isoform A</fullName>
    </submittedName>
</protein>